<evidence type="ECO:0000313" key="2">
    <source>
        <dbReference type="EMBL" id="QDZ02814.1"/>
    </source>
</evidence>
<dbReference type="Proteomes" id="UP000321389">
    <property type="component" value="Chromosome"/>
</dbReference>
<protein>
    <submittedName>
        <fullName evidence="2">Uncharacterized protein</fullName>
    </submittedName>
</protein>
<keyword evidence="1" id="KW-0732">Signal</keyword>
<evidence type="ECO:0000313" key="3">
    <source>
        <dbReference type="Proteomes" id="UP000321389"/>
    </source>
</evidence>
<gene>
    <name evidence="2" type="ORF">FQ775_21935</name>
</gene>
<dbReference type="RefSeq" id="WP_146301448.1">
    <property type="nucleotide sequence ID" value="NZ_CP042301.2"/>
</dbReference>
<evidence type="ECO:0000256" key="1">
    <source>
        <dbReference type="SAM" id="SignalP"/>
    </source>
</evidence>
<sequence length="85" mass="9052">MKACVTAILSAVVLSASLAVAHADVSKSTGGKHQMAPAAPAQTSKRKIDKTCLMMCDKWTDKGCEKWVMRCKGDPGYPKGLLLSQ</sequence>
<dbReference type="KEGG" id="niy:FQ775_21935"/>
<proteinExistence type="predicted"/>
<dbReference type="AlphaFoldDB" id="A0A5B8L4M3"/>
<name>A0A5B8L4M3_9HYPH</name>
<reference evidence="2" key="1">
    <citation type="submission" date="2020-04" db="EMBL/GenBank/DDBJ databases">
        <title>Nitratireductor sp. nov. isolated from mangrove soil.</title>
        <authorList>
            <person name="Ye Y."/>
        </authorList>
    </citation>
    <scope>NUCLEOTIDE SEQUENCE</scope>
    <source>
        <strain evidence="2">SY7</strain>
    </source>
</reference>
<feature type="chain" id="PRO_5022994913" evidence="1">
    <location>
        <begin position="22"/>
        <end position="85"/>
    </location>
</feature>
<organism evidence="2 3">
    <name type="scientific">Nitratireductor mangrovi</name>
    <dbReference type="NCBI Taxonomy" id="2599600"/>
    <lineage>
        <taxon>Bacteria</taxon>
        <taxon>Pseudomonadati</taxon>
        <taxon>Pseudomonadota</taxon>
        <taxon>Alphaproteobacteria</taxon>
        <taxon>Hyphomicrobiales</taxon>
        <taxon>Phyllobacteriaceae</taxon>
        <taxon>Nitratireductor</taxon>
    </lineage>
</organism>
<keyword evidence="3" id="KW-1185">Reference proteome</keyword>
<dbReference type="EMBL" id="CP042301">
    <property type="protein sequence ID" value="QDZ02814.1"/>
    <property type="molecule type" value="Genomic_DNA"/>
</dbReference>
<feature type="signal peptide" evidence="1">
    <location>
        <begin position="1"/>
        <end position="21"/>
    </location>
</feature>
<accession>A0A5B8L4M3</accession>